<dbReference type="InterPro" id="IPR000160">
    <property type="entry name" value="GGDEF_dom"/>
</dbReference>
<dbReference type="FunFam" id="3.30.70.270:FF:000001">
    <property type="entry name" value="Diguanylate cyclase domain protein"/>
    <property type="match status" value="1"/>
</dbReference>
<dbReference type="Gene3D" id="3.30.450.40">
    <property type="match status" value="1"/>
</dbReference>
<evidence type="ECO:0000313" key="2">
    <source>
        <dbReference type="EMBL" id="AER65995.1"/>
    </source>
</evidence>
<dbReference type="EMBL" id="CP003096">
    <property type="protein sequence ID" value="AER65995.1"/>
    <property type="molecule type" value="Genomic_DNA"/>
</dbReference>
<dbReference type="InterPro" id="IPR029016">
    <property type="entry name" value="GAF-like_dom_sf"/>
</dbReference>
<dbReference type="InterPro" id="IPR003018">
    <property type="entry name" value="GAF"/>
</dbReference>
<dbReference type="Pfam" id="PF13185">
    <property type="entry name" value="GAF_2"/>
    <property type="match status" value="1"/>
</dbReference>
<dbReference type="GO" id="GO:1902201">
    <property type="term" value="P:negative regulation of bacterial-type flagellum-dependent cell motility"/>
    <property type="evidence" value="ECO:0007669"/>
    <property type="project" value="TreeGrafter"/>
</dbReference>
<dbReference type="PANTHER" id="PTHR45138">
    <property type="entry name" value="REGULATORY COMPONENTS OF SENSORY TRANSDUCTION SYSTEM"/>
    <property type="match status" value="1"/>
</dbReference>
<dbReference type="PANTHER" id="PTHR45138:SF9">
    <property type="entry name" value="DIGUANYLATE CYCLASE DGCM-RELATED"/>
    <property type="match status" value="1"/>
</dbReference>
<dbReference type="SMART" id="SM00065">
    <property type="entry name" value="GAF"/>
    <property type="match status" value="1"/>
</dbReference>
<dbReference type="AlphaFoldDB" id="G7V6N6"/>
<sequence>MGQKITLKRKPLRMATRWISYRKRLKRTNESLKYATHSILKFLKSETMDELADVFADALRKLGHKNFYLELEEFPSQDTNAYCPGTETNRTCFPISCEGTNWGFLKFKGSLPKSDQEVINLLCSYFAASRTKLWQKEAIERKSRMGQIIFDIVCNAAKEKGIHDICRKVVQEMSRNTSLPWIDIWEVIDEKTGKTRLVYKSGDASREVIAKVESGKGLVGKAVRKKRTLYFPDVTKYPENIQVSTESRSELDVPIIFDEGVLGVLSIGSPKINGFKDEEIELIEILAMHLGVLWAHQNLLEQTKLEALKDPLTGLWNRKFFSDRLQEELSRCKRYNTTFSLVIMDLAGFKHINDTLGHLEGDNILIEFSKFMEQRIRRSDILARYGGDEFIAILPDTNKTEALKLSFRLKREVKEAFQKELEIPLDVDFGVASFPEDSSDGHKLINTADERLYDAKRKAKLLKKEALTPSVQRILS</sequence>
<evidence type="ECO:0000259" key="1">
    <source>
        <dbReference type="PROSITE" id="PS50887"/>
    </source>
</evidence>
<dbReference type="NCBIfam" id="TIGR00254">
    <property type="entry name" value="GGDEF"/>
    <property type="match status" value="1"/>
</dbReference>
<feature type="domain" description="GGDEF" evidence="1">
    <location>
        <begin position="337"/>
        <end position="466"/>
    </location>
</feature>
<reference evidence="2 3" key="2">
    <citation type="journal article" date="2012" name="Stand. Genomic Sci.">
        <title>Genome sequence of the moderately thermophilic, amino-acid-degrading and sulfur-reducing bacterium Thermovirga lienii type strain (Cas60314(T)).</title>
        <authorList>
            <person name="Goker M."/>
            <person name="Saunders E."/>
            <person name="Lapidus A."/>
            <person name="Nolan M."/>
            <person name="Lucas S."/>
            <person name="Hammon N."/>
            <person name="Deshpande S."/>
            <person name="Cheng J.F."/>
            <person name="Han C."/>
            <person name="Tapia R."/>
            <person name="Goodwin L.A."/>
            <person name="Pitluck S."/>
            <person name="Liolios K."/>
            <person name="Mavromatis K."/>
            <person name="Pagani I."/>
            <person name="Ivanova N."/>
            <person name="Mikhailova N."/>
            <person name="Pati A."/>
            <person name="Chen A."/>
            <person name="Palaniappan K."/>
            <person name="Land M."/>
            <person name="Chang Y.J."/>
            <person name="Jeffries C.D."/>
            <person name="Brambilla E.M."/>
            <person name="Rohde M."/>
            <person name="Spring S."/>
            <person name="Detter J.C."/>
            <person name="Woyke T."/>
            <person name="Bristow J."/>
            <person name="Eisen J.A."/>
            <person name="Markowitz V."/>
            <person name="Hugenholtz P."/>
            <person name="Kyrpides N.C."/>
            <person name="Klenk H.P."/>
        </authorList>
    </citation>
    <scope>NUCLEOTIDE SEQUENCE [LARGE SCALE GENOMIC DNA]</scope>
    <source>
        <strain evidence="3">ATCC BAA-1197 / DSM 17291 / Cas60314</strain>
    </source>
</reference>
<evidence type="ECO:0000313" key="3">
    <source>
        <dbReference type="Proteomes" id="UP000005868"/>
    </source>
</evidence>
<name>G7V6N6_THELD</name>
<dbReference type="Gene3D" id="3.30.70.270">
    <property type="match status" value="1"/>
</dbReference>
<dbReference type="eggNOG" id="COG1956">
    <property type="taxonomic scope" value="Bacteria"/>
</dbReference>
<dbReference type="HOGENOM" id="CLU_573552_0_0_0"/>
<dbReference type="GO" id="GO:0043709">
    <property type="term" value="P:cell adhesion involved in single-species biofilm formation"/>
    <property type="evidence" value="ECO:0007669"/>
    <property type="project" value="TreeGrafter"/>
</dbReference>
<dbReference type="SUPFAM" id="SSF55781">
    <property type="entry name" value="GAF domain-like"/>
    <property type="match status" value="1"/>
</dbReference>
<dbReference type="KEGG" id="tli:Tlie_0254"/>
<protein>
    <submittedName>
        <fullName evidence="2">Diguanylate cyclase with GAF sensor</fullName>
    </submittedName>
</protein>
<dbReference type="InterPro" id="IPR043128">
    <property type="entry name" value="Rev_trsase/Diguanyl_cyclase"/>
</dbReference>
<dbReference type="SMART" id="SM00267">
    <property type="entry name" value="GGDEF"/>
    <property type="match status" value="1"/>
</dbReference>
<gene>
    <name evidence="2" type="ordered locus">Tlie_0254</name>
</gene>
<accession>G7V6N6</accession>
<dbReference type="Proteomes" id="UP000005868">
    <property type="component" value="Chromosome"/>
</dbReference>
<dbReference type="eggNOG" id="COG2199">
    <property type="taxonomic scope" value="Bacteria"/>
</dbReference>
<dbReference type="InterPro" id="IPR050469">
    <property type="entry name" value="Diguanylate_Cyclase"/>
</dbReference>
<dbReference type="PROSITE" id="PS50887">
    <property type="entry name" value="GGDEF"/>
    <property type="match status" value="1"/>
</dbReference>
<dbReference type="STRING" id="580340.Tlie_0254"/>
<dbReference type="SUPFAM" id="SSF55073">
    <property type="entry name" value="Nucleotide cyclase"/>
    <property type="match status" value="1"/>
</dbReference>
<dbReference type="GO" id="GO:0052621">
    <property type="term" value="F:diguanylate cyclase activity"/>
    <property type="evidence" value="ECO:0007669"/>
    <property type="project" value="TreeGrafter"/>
</dbReference>
<keyword evidence="3" id="KW-1185">Reference proteome</keyword>
<dbReference type="InterPro" id="IPR029787">
    <property type="entry name" value="Nucleotide_cyclase"/>
</dbReference>
<dbReference type="CDD" id="cd01949">
    <property type="entry name" value="GGDEF"/>
    <property type="match status" value="1"/>
</dbReference>
<reference evidence="3" key="1">
    <citation type="submission" date="2011-10" db="EMBL/GenBank/DDBJ databases">
        <title>The complete genome of chromosome of Thermovirga lienii DSM 17291.</title>
        <authorList>
            <consortium name="US DOE Joint Genome Institute (JGI-PGF)"/>
            <person name="Lucas S."/>
            <person name="Copeland A."/>
            <person name="Lapidus A."/>
            <person name="Glavina del Rio T."/>
            <person name="Dalin E."/>
            <person name="Tice H."/>
            <person name="Bruce D."/>
            <person name="Goodwin L."/>
            <person name="Pitluck S."/>
            <person name="Peters L."/>
            <person name="Mikhailova N."/>
            <person name="Saunders E."/>
            <person name="Kyrpides N."/>
            <person name="Mavromatis K."/>
            <person name="Ivanova N."/>
            <person name="Last F.I."/>
            <person name="Brettin T."/>
            <person name="Detter J.C."/>
            <person name="Han C."/>
            <person name="Larimer F."/>
            <person name="Land M."/>
            <person name="Hauser L."/>
            <person name="Markowitz V."/>
            <person name="Cheng J.-F."/>
            <person name="Hugenholtz P."/>
            <person name="Woyke T."/>
            <person name="Wu D."/>
            <person name="Spring S."/>
            <person name="Schroeder M."/>
            <person name="Brambilla E.-M."/>
            <person name="Klenk H.-P."/>
            <person name="Eisen J.A."/>
        </authorList>
    </citation>
    <scope>NUCLEOTIDE SEQUENCE [LARGE SCALE GENOMIC DNA]</scope>
    <source>
        <strain evidence="3">ATCC BAA-1197 / DSM 17291 / Cas60314</strain>
    </source>
</reference>
<dbReference type="GO" id="GO:0005886">
    <property type="term" value="C:plasma membrane"/>
    <property type="evidence" value="ECO:0007669"/>
    <property type="project" value="TreeGrafter"/>
</dbReference>
<proteinExistence type="predicted"/>
<organism evidence="2 3">
    <name type="scientific">Thermovirga lienii (strain ATCC BAA-1197 / DSM 17291 / Cas60314)</name>
    <dbReference type="NCBI Taxonomy" id="580340"/>
    <lineage>
        <taxon>Bacteria</taxon>
        <taxon>Thermotogati</taxon>
        <taxon>Synergistota</taxon>
        <taxon>Synergistia</taxon>
        <taxon>Synergistales</taxon>
        <taxon>Thermovirgaceae</taxon>
        <taxon>Thermovirga</taxon>
    </lineage>
</organism>
<dbReference type="Pfam" id="PF00990">
    <property type="entry name" value="GGDEF"/>
    <property type="match status" value="1"/>
</dbReference>